<dbReference type="Gene3D" id="3.30.390.10">
    <property type="entry name" value="Enolase-like, N-terminal domain"/>
    <property type="match status" value="1"/>
</dbReference>
<dbReference type="SFLD" id="SFLDS00001">
    <property type="entry name" value="Enolase"/>
    <property type="match status" value="1"/>
</dbReference>
<name>A0A7V8II15_9GAMM</name>
<dbReference type="EMBL" id="JSXC01000034">
    <property type="protein sequence ID" value="KHN51200.1"/>
    <property type="molecule type" value="Genomic_DNA"/>
</dbReference>
<dbReference type="InterPro" id="IPR034598">
    <property type="entry name" value="GlucD-like"/>
</dbReference>
<evidence type="ECO:0000256" key="1">
    <source>
        <dbReference type="ARBA" id="ARBA00009938"/>
    </source>
</evidence>
<feature type="active site" description="Proton acceptor" evidence="6">
    <location>
        <position position="339"/>
    </location>
</feature>
<dbReference type="SUPFAM" id="SSF54826">
    <property type="entry name" value="Enolase N-terminal domain-like"/>
    <property type="match status" value="1"/>
</dbReference>
<dbReference type="GO" id="GO:0009063">
    <property type="term" value="P:amino acid catabolic process"/>
    <property type="evidence" value="ECO:0007669"/>
    <property type="project" value="InterPro"/>
</dbReference>
<proteinExistence type="inferred from homology"/>
<comment type="similarity">
    <text evidence="2">Belongs to the mandelate racemase/muconate lactonizing enzyme family. GalD subfamily.</text>
</comment>
<feature type="binding site" evidence="7">
    <location>
        <position position="205"/>
    </location>
    <ligand>
        <name>substrate</name>
    </ligand>
</feature>
<dbReference type="AlphaFoldDB" id="A0A7V8II15"/>
<reference evidence="10 11" key="1">
    <citation type="submission" date="2014-10" db="EMBL/GenBank/DDBJ databases">
        <title>Genome sequence of Pectobacterium carotovorum M022.</title>
        <authorList>
            <person name="Chan K.-G."/>
            <person name="Tan W.-S."/>
        </authorList>
    </citation>
    <scope>NUCLEOTIDE SEQUENCE [LARGE SCALE GENOMIC DNA]</scope>
    <source>
        <strain evidence="10 11">M022</strain>
    </source>
</reference>
<feature type="domain" description="Mandelate racemase/muconate lactonizing enzyme C-terminal" evidence="9">
    <location>
        <begin position="185"/>
        <end position="285"/>
    </location>
</feature>
<keyword evidence="4 8" id="KW-0460">Magnesium</keyword>
<dbReference type="GO" id="GO:0016829">
    <property type="term" value="F:lyase activity"/>
    <property type="evidence" value="ECO:0007669"/>
    <property type="project" value="UniProtKB-KW"/>
</dbReference>
<dbReference type="SUPFAM" id="SSF51604">
    <property type="entry name" value="Enolase C-terminal domain-like"/>
    <property type="match status" value="1"/>
</dbReference>
<dbReference type="InterPro" id="IPR013342">
    <property type="entry name" value="Mandelate_racemase_C"/>
</dbReference>
<dbReference type="CDD" id="cd03323">
    <property type="entry name" value="D-glucarate_dehydratase"/>
    <property type="match status" value="1"/>
</dbReference>
<evidence type="ECO:0000256" key="4">
    <source>
        <dbReference type="ARBA" id="ARBA00022842"/>
    </source>
</evidence>
<feature type="binding site" evidence="8">
    <location>
        <position position="266"/>
    </location>
    <ligand>
        <name>Mg(2+)</name>
        <dbReference type="ChEBI" id="CHEBI:18420"/>
    </ligand>
</feature>
<protein>
    <submittedName>
        <fullName evidence="10">Glucarate dehydratase</fullName>
    </submittedName>
</protein>
<evidence type="ECO:0000256" key="6">
    <source>
        <dbReference type="PIRSR" id="PIRSR634598-1"/>
    </source>
</evidence>
<evidence type="ECO:0000256" key="2">
    <source>
        <dbReference type="ARBA" id="ARBA00010339"/>
    </source>
</evidence>
<dbReference type="GO" id="GO:0046872">
    <property type="term" value="F:metal ion binding"/>
    <property type="evidence" value="ECO:0007669"/>
    <property type="project" value="UniProtKB-KW"/>
</dbReference>
<dbReference type="Pfam" id="PF13378">
    <property type="entry name" value="MR_MLE_C"/>
    <property type="match status" value="1"/>
</dbReference>
<dbReference type="PANTHER" id="PTHR48080">
    <property type="entry name" value="D-GALACTONATE DEHYDRATASE-RELATED"/>
    <property type="match status" value="1"/>
</dbReference>
<keyword evidence="5" id="KW-0456">Lyase</keyword>
<sequence length="445" mass="49195">MTKLSATPVITDMKVIPVAGYDSMLLNIGGAHGAYFTRNLVILTDSAGHTGVGEAPGGDVIYNTLVEAIPRVKGEQISRMNRLVYDIHVGNQSSDFDSFGKGAWTFELRVNAVAALEAALLDLLGQFMGVPVAELLGPGKQRDDVTVLGYLFYIGDRTKTDLPYLTGEKGKHEWYHLRHQKAMDSDAIVRLAEATTDRYGFKDFKLKGGVLPGEQEIDAVKALKKRFPDARITVDPNGAWLLDEAIRLCKDMKGILTYAEDPCGAEQGFSGREVMAEFRRATGLPVATNMIATNWREMNHAVMLQAVDIPLADPHFWTMHGAVRVAQMCDEWGLTWGCHSNNHFDISLAMFTHVGAAAPGNPTAIDTHWIWQEGQHLTKEPLQIVNGKIKLPERPGLGIELDMAQVIKAHERYKTLPSGARNDATAMQYLIPGWTFDRKRPVFGR</sequence>
<dbReference type="PANTHER" id="PTHR48080:SF1">
    <property type="entry name" value="GLUCARATE DEHYDRATASE-RELATED PROTEIN"/>
    <property type="match status" value="1"/>
</dbReference>
<feature type="binding site" evidence="7">
    <location>
        <position position="32"/>
    </location>
    <ligand>
        <name>substrate</name>
    </ligand>
</feature>
<evidence type="ECO:0000313" key="10">
    <source>
        <dbReference type="EMBL" id="KHN51200.1"/>
    </source>
</evidence>
<dbReference type="InterPro" id="IPR018110">
    <property type="entry name" value="Mandel_Rmase/mucon_lact_enz_CS"/>
</dbReference>
<keyword evidence="3 8" id="KW-0479">Metal-binding</keyword>
<evidence type="ECO:0000256" key="5">
    <source>
        <dbReference type="ARBA" id="ARBA00023239"/>
    </source>
</evidence>
<evidence type="ECO:0000256" key="7">
    <source>
        <dbReference type="PIRSR" id="PIRSR634598-2"/>
    </source>
</evidence>
<evidence type="ECO:0000313" key="11">
    <source>
        <dbReference type="Proteomes" id="UP000053038"/>
    </source>
</evidence>
<gene>
    <name evidence="10" type="ORF">OI69_11445</name>
</gene>
<evidence type="ECO:0000256" key="3">
    <source>
        <dbReference type="ARBA" id="ARBA00022723"/>
    </source>
</evidence>
<dbReference type="SFLD" id="SFLDF00005">
    <property type="entry name" value="glucarate_dehydratase"/>
    <property type="match status" value="1"/>
</dbReference>
<dbReference type="InterPro" id="IPR036849">
    <property type="entry name" value="Enolase-like_C_sf"/>
</dbReference>
<dbReference type="OrthoDB" id="193563at2"/>
<dbReference type="InterPro" id="IPR034593">
    <property type="entry name" value="DgoD-like"/>
</dbReference>
<feature type="binding site" evidence="7">
    <location>
        <begin position="235"/>
        <end position="237"/>
    </location>
    <ligand>
        <name>substrate</name>
    </ligand>
</feature>
<dbReference type="InterPro" id="IPR029017">
    <property type="entry name" value="Enolase-like_N"/>
</dbReference>
<dbReference type="FunFam" id="3.20.20.120:FF:000003">
    <property type="entry name" value="Glucarate dehydratase"/>
    <property type="match status" value="1"/>
</dbReference>
<dbReference type="Gene3D" id="3.20.20.120">
    <property type="entry name" value="Enolase-like C-terminal domain"/>
    <property type="match status" value="1"/>
</dbReference>
<comment type="caution">
    <text evidence="10">The sequence shown here is derived from an EMBL/GenBank/DDBJ whole genome shotgun (WGS) entry which is preliminary data.</text>
</comment>
<comment type="similarity">
    <text evidence="1">Belongs to the mandelate racemase/muconate lactonizing enzyme family. GlucD subfamily.</text>
</comment>
<feature type="binding site" evidence="8">
    <location>
        <position position="289"/>
    </location>
    <ligand>
        <name>Mg(2+)</name>
        <dbReference type="ChEBI" id="CHEBI:18420"/>
    </ligand>
</feature>
<dbReference type="SFLD" id="SFLDG00055">
    <property type="entry name" value="glucarate_dehydratase"/>
    <property type="match status" value="1"/>
</dbReference>
<dbReference type="PROSITE" id="PS00908">
    <property type="entry name" value="MR_MLE_1"/>
    <property type="match status" value="1"/>
</dbReference>
<dbReference type="SMART" id="SM00922">
    <property type="entry name" value="MR_MLE"/>
    <property type="match status" value="1"/>
</dbReference>
<comment type="cofactor">
    <cofactor evidence="8">
        <name>Mg(2+)</name>
        <dbReference type="ChEBI" id="CHEBI:18420"/>
    </cofactor>
</comment>
<evidence type="ECO:0000259" key="9">
    <source>
        <dbReference type="SMART" id="SM00922"/>
    </source>
</evidence>
<evidence type="ECO:0000256" key="8">
    <source>
        <dbReference type="PIRSR" id="PIRSR634598-3"/>
    </source>
</evidence>
<feature type="binding site" evidence="7">
    <location>
        <position position="368"/>
    </location>
    <ligand>
        <name>substrate</name>
    </ligand>
</feature>
<feature type="binding site" evidence="8">
    <location>
        <position position="235"/>
    </location>
    <ligand>
        <name>Mg(2+)</name>
        <dbReference type="ChEBI" id="CHEBI:18420"/>
    </ligand>
</feature>
<dbReference type="Proteomes" id="UP000053038">
    <property type="component" value="Unassembled WGS sequence"/>
</dbReference>
<feature type="binding site" evidence="7">
    <location>
        <position position="105"/>
    </location>
    <ligand>
        <name>substrate</name>
    </ligand>
</feature>
<keyword evidence="11" id="KW-1185">Reference proteome</keyword>
<feature type="binding site" evidence="7">
    <location>
        <position position="150"/>
    </location>
    <ligand>
        <name>substrate</name>
    </ligand>
</feature>
<organism evidence="10 11">
    <name type="scientific">Pectobacterium fontis</name>
    <dbReference type="NCBI Taxonomy" id="2558042"/>
    <lineage>
        <taxon>Bacteria</taxon>
        <taxon>Pseudomonadati</taxon>
        <taxon>Pseudomonadota</taxon>
        <taxon>Gammaproteobacteria</taxon>
        <taxon>Enterobacterales</taxon>
        <taxon>Pectobacteriaceae</taxon>
        <taxon>Pectobacterium</taxon>
    </lineage>
</organism>
<accession>A0A7V8II15</accession>
<feature type="binding site" evidence="7">
    <location>
        <begin position="339"/>
        <end position="341"/>
    </location>
    <ligand>
        <name>substrate</name>
    </ligand>
</feature>
<dbReference type="RefSeq" id="WP_039350276.1">
    <property type="nucleotide sequence ID" value="NZ_JSXC01000034.1"/>
</dbReference>
<dbReference type="InterPro" id="IPR029065">
    <property type="entry name" value="Enolase_C-like"/>
</dbReference>
<feature type="binding site" evidence="7">
    <location>
        <position position="289"/>
    </location>
    <ligand>
        <name>substrate</name>
    </ligand>
</feature>
<feature type="active site" description="Proton acceptor" evidence="6">
    <location>
        <position position="207"/>
    </location>
</feature>
<feature type="binding site" evidence="7">
    <location>
        <position position="421"/>
    </location>
    <ligand>
        <name>substrate</name>
    </ligand>
</feature>